<dbReference type="Proteomes" id="UP000197025">
    <property type="component" value="Unassembled WGS sequence"/>
</dbReference>
<feature type="coiled-coil region" evidence="5">
    <location>
        <begin position="253"/>
        <end position="280"/>
    </location>
</feature>
<comment type="subcellular location">
    <subcellularLocation>
        <location evidence="2">Cytoplasm</location>
    </subcellularLocation>
</comment>
<evidence type="ECO:0000256" key="4">
    <source>
        <dbReference type="ARBA" id="ARBA00022833"/>
    </source>
</evidence>
<dbReference type="GO" id="GO:0005524">
    <property type="term" value="F:ATP binding"/>
    <property type="evidence" value="ECO:0007669"/>
    <property type="project" value="InterPro"/>
</dbReference>
<dbReference type="Gene3D" id="2.40.30.130">
    <property type="match status" value="1"/>
</dbReference>
<evidence type="ECO:0000256" key="2">
    <source>
        <dbReference type="ARBA" id="ARBA00004496"/>
    </source>
</evidence>
<dbReference type="OrthoDB" id="9812949at2"/>
<protein>
    <submittedName>
        <fullName evidence="7">Alanyl-tRNA synthetase</fullName>
    </submittedName>
</protein>
<dbReference type="GO" id="GO:0003676">
    <property type="term" value="F:nucleic acid binding"/>
    <property type="evidence" value="ECO:0007669"/>
    <property type="project" value="InterPro"/>
</dbReference>
<organism evidence="7 8">
    <name type="scientific">Thermoflexus hugenholtzii JAD2</name>
    <dbReference type="NCBI Taxonomy" id="877466"/>
    <lineage>
        <taxon>Bacteria</taxon>
        <taxon>Bacillati</taxon>
        <taxon>Chloroflexota</taxon>
        <taxon>Thermoflexia</taxon>
        <taxon>Thermoflexales</taxon>
        <taxon>Thermoflexaceae</taxon>
        <taxon>Thermoflexus</taxon>
    </lineage>
</organism>
<dbReference type="PANTHER" id="PTHR43462">
    <property type="entry name" value="ALANYL-TRNA EDITING PROTEIN"/>
    <property type="match status" value="1"/>
</dbReference>
<dbReference type="InParanoid" id="A0A212R6L2"/>
<evidence type="ECO:0000256" key="5">
    <source>
        <dbReference type="SAM" id="Coils"/>
    </source>
</evidence>
<keyword evidence="3" id="KW-0479">Metal-binding</keyword>
<sequence>MTLRLYWEDPYLWRFTARVVEETTYQGQPAVILDRTAFYPAGGGQPSDRGTLNGIPVREVMEREEDGVILHLLERPLGMQEVEGIVDGERRFDHMQQHTGQHILSQAFLRVAGAQTVSFHIGHEVVTIDLETTDLPEAVAEAAEELANRVVLENREVRTWWVNGGEVEALGLRRSPSVEGPIRIVEVADFDRSPCGGTHVRRTGEVGPIKILKWERRGGGVRVSFLCGWRALRDYQGKYRRLLQVARLLSAGEADLMEAVQALQRELKEARRSLSLLQELYIEEVLPTLERKACPVPFGELVIHVWAQLPPGLLPRLARRLSASGPRLVILAAGGSAGLLAVACGPGIPVSAQQILERIRSRLGFSGGGGRSDYAQAPLPPTISMADLRKILEEASGELTRSAG</sequence>
<keyword evidence="4" id="KW-0862">Zinc</keyword>
<dbReference type="InterPro" id="IPR009000">
    <property type="entry name" value="Transl_B-barrel_sf"/>
</dbReference>
<dbReference type="GO" id="GO:0046872">
    <property type="term" value="F:metal ion binding"/>
    <property type="evidence" value="ECO:0007669"/>
    <property type="project" value="UniProtKB-KW"/>
</dbReference>
<proteinExistence type="predicted"/>
<dbReference type="EMBL" id="FYEK01000035">
    <property type="protein sequence ID" value="SNB67797.1"/>
    <property type="molecule type" value="Genomic_DNA"/>
</dbReference>
<evidence type="ECO:0000256" key="3">
    <source>
        <dbReference type="ARBA" id="ARBA00022723"/>
    </source>
</evidence>
<feature type="domain" description="Alanyl-transfer RNA synthetases family profile" evidence="6">
    <location>
        <begin position="1"/>
        <end position="222"/>
    </location>
</feature>
<keyword evidence="7" id="KW-0030">Aminoacyl-tRNA synthetase</keyword>
<dbReference type="SMART" id="SM00863">
    <property type="entry name" value="tRNA_SAD"/>
    <property type="match status" value="1"/>
</dbReference>
<name>A0A212R6L2_9CHLR</name>
<dbReference type="PROSITE" id="PS50860">
    <property type="entry name" value="AA_TRNA_LIGASE_II_ALA"/>
    <property type="match status" value="1"/>
</dbReference>
<dbReference type="Pfam" id="PF07973">
    <property type="entry name" value="tRNA_SAD"/>
    <property type="match status" value="1"/>
</dbReference>
<gene>
    <name evidence="7" type="ORF">SAMN02746019_00001720</name>
</gene>
<dbReference type="InterPro" id="IPR051335">
    <property type="entry name" value="Alanyl-tRNA_Editing_Enzymes"/>
</dbReference>
<dbReference type="GO" id="GO:0002161">
    <property type="term" value="F:aminoacyl-tRNA deacylase activity"/>
    <property type="evidence" value="ECO:0007669"/>
    <property type="project" value="UniProtKB-ARBA"/>
</dbReference>
<keyword evidence="8" id="KW-1185">Reference proteome</keyword>
<keyword evidence="7" id="KW-0436">Ligase</keyword>
<evidence type="ECO:0000256" key="1">
    <source>
        <dbReference type="ARBA" id="ARBA00001947"/>
    </source>
</evidence>
<dbReference type="AlphaFoldDB" id="A0A212R6L2"/>
<evidence type="ECO:0000259" key="6">
    <source>
        <dbReference type="PROSITE" id="PS50860"/>
    </source>
</evidence>
<dbReference type="GO" id="GO:0004813">
    <property type="term" value="F:alanine-tRNA ligase activity"/>
    <property type="evidence" value="ECO:0007669"/>
    <property type="project" value="InterPro"/>
</dbReference>
<accession>A0A212R6L2</accession>
<evidence type="ECO:0000313" key="7">
    <source>
        <dbReference type="EMBL" id="SNB67797.1"/>
    </source>
</evidence>
<dbReference type="Gene3D" id="3.30.980.10">
    <property type="entry name" value="Threonyl-trna Synthetase, Chain A, domain 2"/>
    <property type="match status" value="1"/>
</dbReference>
<dbReference type="InterPro" id="IPR018163">
    <property type="entry name" value="Thr/Ala-tRNA-synth_IIc_edit"/>
</dbReference>
<dbReference type="PANTHER" id="PTHR43462:SF1">
    <property type="entry name" value="ALANYL-TRNA EDITING PROTEIN AARSD1"/>
    <property type="match status" value="1"/>
</dbReference>
<dbReference type="SUPFAM" id="SSF55186">
    <property type="entry name" value="ThrRS/AlaRS common domain"/>
    <property type="match status" value="1"/>
</dbReference>
<dbReference type="GO" id="GO:0005737">
    <property type="term" value="C:cytoplasm"/>
    <property type="evidence" value="ECO:0007669"/>
    <property type="project" value="UniProtKB-SubCell"/>
</dbReference>
<evidence type="ECO:0000313" key="8">
    <source>
        <dbReference type="Proteomes" id="UP000197025"/>
    </source>
</evidence>
<dbReference type="InterPro" id="IPR018165">
    <property type="entry name" value="Ala-tRNA-synth_IIc_core"/>
</dbReference>
<dbReference type="RefSeq" id="WP_088571561.1">
    <property type="nucleotide sequence ID" value="NZ_FYEK01000035.1"/>
</dbReference>
<keyword evidence="5" id="KW-0175">Coiled coil</keyword>
<dbReference type="SUPFAM" id="SSF50447">
    <property type="entry name" value="Translation proteins"/>
    <property type="match status" value="1"/>
</dbReference>
<reference evidence="8" key="1">
    <citation type="submission" date="2017-06" db="EMBL/GenBank/DDBJ databases">
        <authorList>
            <person name="Varghese N."/>
            <person name="Submissions S."/>
        </authorList>
    </citation>
    <scope>NUCLEOTIDE SEQUENCE [LARGE SCALE GENOMIC DNA]</scope>
    <source>
        <strain evidence="8">JAD2</strain>
    </source>
</reference>
<dbReference type="InterPro" id="IPR012947">
    <property type="entry name" value="tRNA_SAD"/>
</dbReference>
<comment type="cofactor">
    <cofactor evidence="1">
        <name>Zn(2+)</name>
        <dbReference type="ChEBI" id="CHEBI:29105"/>
    </cofactor>
</comment>
<dbReference type="GO" id="GO:0006419">
    <property type="term" value="P:alanyl-tRNA aminoacylation"/>
    <property type="evidence" value="ECO:0007669"/>
    <property type="project" value="InterPro"/>
</dbReference>